<feature type="binding site" evidence="5">
    <location>
        <position position="147"/>
    </location>
    <ligand>
        <name>Fe cation</name>
        <dbReference type="ChEBI" id="CHEBI:24875"/>
        <label>1</label>
    </ligand>
</feature>
<dbReference type="Pfam" id="PF00210">
    <property type="entry name" value="Ferritin"/>
    <property type="match status" value="1"/>
</dbReference>
<sequence length="181" mass="19106">MELNLLSKVLWTTFPLLYRFIANRLLTRPRSEAAAASLPPAQPVQDALNEQIGSELDASLGYLAMASSLSAVSVSLRGAGAMFLASAEEEREHALLLVRWLAARGGCFVPRDIRPAGAAAAAAAAAPGPGGAWDLLNQALGVAVAMERQVTESLLRVHGVARSCRDVTTADLISRTMLAEQ</sequence>
<comment type="caution">
    <text evidence="8">The sequence shown here is derived from an EMBL/GenBank/DDBJ whole genome shotgun (WGS) entry which is preliminary data.</text>
</comment>
<keyword evidence="4 5" id="KW-0408">Iron</keyword>
<dbReference type="GO" id="GO:0006826">
    <property type="term" value="P:iron ion transport"/>
    <property type="evidence" value="ECO:0007669"/>
    <property type="project" value="InterPro"/>
</dbReference>
<dbReference type="GO" id="GO:0008199">
    <property type="term" value="F:ferric iron binding"/>
    <property type="evidence" value="ECO:0007669"/>
    <property type="project" value="InterPro"/>
</dbReference>
<comment type="function">
    <text evidence="6">Stores iron in a soluble, non-toxic, readily available form. Important for iron homeostasis. Iron is taken up in the ferrous form and deposited as ferric hydroxides after oxidation.</text>
</comment>
<dbReference type="PROSITE" id="PS50905">
    <property type="entry name" value="FERRITIN_LIKE"/>
    <property type="match status" value="1"/>
</dbReference>
<dbReference type="GO" id="GO:0006879">
    <property type="term" value="P:intracellular iron ion homeostasis"/>
    <property type="evidence" value="ECO:0007669"/>
    <property type="project" value="UniProtKB-KW"/>
</dbReference>
<dbReference type="SUPFAM" id="SSF47240">
    <property type="entry name" value="Ferritin-like"/>
    <property type="match status" value="1"/>
</dbReference>
<dbReference type="AlphaFoldDB" id="A0AAE1H040"/>
<evidence type="ECO:0000313" key="8">
    <source>
        <dbReference type="EMBL" id="KAK3912269.1"/>
    </source>
</evidence>
<keyword evidence="2 6" id="KW-0409">Iron storage</keyword>
<dbReference type="Proteomes" id="UP001219518">
    <property type="component" value="Unassembled WGS sequence"/>
</dbReference>
<feature type="binding site" evidence="5">
    <location>
        <position position="181"/>
    </location>
    <ligand>
        <name>Fe cation</name>
        <dbReference type="ChEBI" id="CHEBI:24875"/>
        <label>1</label>
    </ligand>
</feature>
<evidence type="ECO:0000256" key="1">
    <source>
        <dbReference type="ARBA" id="ARBA00007513"/>
    </source>
</evidence>
<dbReference type="InterPro" id="IPR009040">
    <property type="entry name" value="Ferritin-like_diiron"/>
</dbReference>
<evidence type="ECO:0000256" key="4">
    <source>
        <dbReference type="ARBA" id="ARBA00023004"/>
    </source>
</evidence>
<dbReference type="InterPro" id="IPR009078">
    <property type="entry name" value="Ferritin-like_SF"/>
</dbReference>
<evidence type="ECO:0000313" key="9">
    <source>
        <dbReference type="Proteomes" id="UP001219518"/>
    </source>
</evidence>
<feature type="non-terminal residue" evidence="8">
    <location>
        <position position="181"/>
    </location>
</feature>
<comment type="catalytic activity">
    <reaction evidence="6">
        <text>4 Fe(2+) + O2 + 4 H(+) = 4 Fe(3+) + 2 H2O</text>
        <dbReference type="Rhea" id="RHEA:11148"/>
        <dbReference type="ChEBI" id="CHEBI:15377"/>
        <dbReference type="ChEBI" id="CHEBI:15378"/>
        <dbReference type="ChEBI" id="CHEBI:15379"/>
        <dbReference type="ChEBI" id="CHEBI:29033"/>
        <dbReference type="ChEBI" id="CHEBI:29034"/>
        <dbReference type="EC" id="1.16.3.1"/>
    </reaction>
</comment>
<evidence type="ECO:0000256" key="6">
    <source>
        <dbReference type="RuleBase" id="RU361145"/>
    </source>
</evidence>
<dbReference type="PANTHER" id="PTHR11431">
    <property type="entry name" value="FERRITIN"/>
    <property type="match status" value="1"/>
</dbReference>
<dbReference type="EMBL" id="JAHWGI010000292">
    <property type="protein sequence ID" value="KAK3912269.1"/>
    <property type="molecule type" value="Genomic_DNA"/>
</dbReference>
<evidence type="ECO:0000256" key="2">
    <source>
        <dbReference type="ARBA" id="ARBA00022434"/>
    </source>
</evidence>
<organism evidence="8 9">
    <name type="scientific">Frankliniella fusca</name>
    <dbReference type="NCBI Taxonomy" id="407009"/>
    <lineage>
        <taxon>Eukaryota</taxon>
        <taxon>Metazoa</taxon>
        <taxon>Ecdysozoa</taxon>
        <taxon>Arthropoda</taxon>
        <taxon>Hexapoda</taxon>
        <taxon>Insecta</taxon>
        <taxon>Pterygota</taxon>
        <taxon>Neoptera</taxon>
        <taxon>Paraneoptera</taxon>
        <taxon>Thysanoptera</taxon>
        <taxon>Terebrantia</taxon>
        <taxon>Thripoidea</taxon>
        <taxon>Thripidae</taxon>
        <taxon>Frankliniella</taxon>
    </lineage>
</organism>
<comment type="similarity">
    <text evidence="1 6">Belongs to the ferritin family.</text>
</comment>
<feature type="binding site" evidence="5">
    <location>
        <position position="90"/>
    </location>
    <ligand>
        <name>Fe cation</name>
        <dbReference type="ChEBI" id="CHEBI:24875"/>
        <label>1</label>
    </ligand>
</feature>
<keyword evidence="6" id="KW-0560">Oxidoreductase</keyword>
<dbReference type="PANTHER" id="PTHR11431:SF75">
    <property type="entry name" value="FERRITIN"/>
    <property type="match status" value="1"/>
</dbReference>
<name>A0AAE1H040_9NEOP</name>
<evidence type="ECO:0000256" key="3">
    <source>
        <dbReference type="ARBA" id="ARBA00022723"/>
    </source>
</evidence>
<reference evidence="8" key="1">
    <citation type="submission" date="2021-07" db="EMBL/GenBank/DDBJ databases">
        <authorList>
            <person name="Catto M.A."/>
            <person name="Jacobson A."/>
            <person name="Kennedy G."/>
            <person name="Labadie P."/>
            <person name="Hunt B.G."/>
            <person name="Srinivasan R."/>
        </authorList>
    </citation>
    <scope>NUCLEOTIDE SEQUENCE</scope>
    <source>
        <strain evidence="8">PL_HMW_Pooled</strain>
        <tissue evidence="8">Head</tissue>
    </source>
</reference>
<evidence type="ECO:0000256" key="5">
    <source>
        <dbReference type="PIRSR" id="PIRSR601519-1"/>
    </source>
</evidence>
<dbReference type="InterPro" id="IPR012347">
    <property type="entry name" value="Ferritin-like"/>
</dbReference>
<dbReference type="EC" id="1.16.3.1" evidence="6"/>
<accession>A0AAE1H040</accession>
<feature type="binding site" evidence="5">
    <location>
        <position position="93"/>
    </location>
    <ligand>
        <name>Fe cation</name>
        <dbReference type="ChEBI" id="CHEBI:24875"/>
        <label>1</label>
    </ligand>
</feature>
<keyword evidence="9" id="KW-1185">Reference proteome</keyword>
<dbReference type="InterPro" id="IPR008331">
    <property type="entry name" value="Ferritin_DPS_dom"/>
</dbReference>
<dbReference type="GO" id="GO:0004322">
    <property type="term" value="F:ferroxidase activity"/>
    <property type="evidence" value="ECO:0007669"/>
    <property type="project" value="UniProtKB-EC"/>
</dbReference>
<feature type="domain" description="Ferritin-like diiron" evidence="7">
    <location>
        <begin position="38"/>
        <end position="181"/>
    </location>
</feature>
<feature type="binding site" evidence="5">
    <location>
        <position position="55"/>
    </location>
    <ligand>
        <name>Fe cation</name>
        <dbReference type="ChEBI" id="CHEBI:24875"/>
        <label>1</label>
    </ligand>
</feature>
<dbReference type="GO" id="GO:0008198">
    <property type="term" value="F:ferrous iron binding"/>
    <property type="evidence" value="ECO:0007669"/>
    <property type="project" value="TreeGrafter"/>
</dbReference>
<keyword evidence="3 5" id="KW-0479">Metal-binding</keyword>
<dbReference type="InterPro" id="IPR001519">
    <property type="entry name" value="Ferritin"/>
</dbReference>
<dbReference type="Gene3D" id="1.20.1260.10">
    <property type="match status" value="1"/>
</dbReference>
<reference evidence="8" key="2">
    <citation type="journal article" date="2023" name="BMC Genomics">
        <title>Pest status, molecular evolution, and epigenetic factors derived from the genome assembly of Frankliniella fusca, a thysanopteran phytovirus vector.</title>
        <authorList>
            <person name="Catto M.A."/>
            <person name="Labadie P.E."/>
            <person name="Jacobson A.L."/>
            <person name="Kennedy G.G."/>
            <person name="Srinivasan R."/>
            <person name="Hunt B.G."/>
        </authorList>
    </citation>
    <scope>NUCLEOTIDE SEQUENCE</scope>
    <source>
        <strain evidence="8">PL_HMW_Pooled</strain>
    </source>
</reference>
<dbReference type="GO" id="GO:0005737">
    <property type="term" value="C:cytoplasm"/>
    <property type="evidence" value="ECO:0007669"/>
    <property type="project" value="TreeGrafter"/>
</dbReference>
<evidence type="ECO:0000259" key="7">
    <source>
        <dbReference type="PROSITE" id="PS50905"/>
    </source>
</evidence>
<proteinExistence type="inferred from homology"/>
<protein>
    <recommendedName>
        <fullName evidence="6">Ferritin</fullName>
        <ecNumber evidence="6">1.16.3.1</ecNumber>
    </recommendedName>
</protein>
<gene>
    <name evidence="8" type="ORF">KUF71_021839</name>
</gene>